<dbReference type="PANTHER" id="PTHR43639">
    <property type="entry name" value="OXIDOREDUCTASE, SHORT-CHAIN DEHYDROGENASE/REDUCTASE FAMILY (AFU_ORTHOLOGUE AFUA_5G02870)"/>
    <property type="match status" value="1"/>
</dbReference>
<evidence type="ECO:0000313" key="5">
    <source>
        <dbReference type="Proteomes" id="UP000298471"/>
    </source>
</evidence>
<dbReference type="InterPro" id="IPR036291">
    <property type="entry name" value="NAD(P)-bd_dom_sf"/>
</dbReference>
<keyword evidence="5" id="KW-1185">Reference proteome</keyword>
<dbReference type="InterPro" id="IPR020904">
    <property type="entry name" value="Sc_DH/Rdtase_CS"/>
</dbReference>
<comment type="caution">
    <text evidence="4">The sequence shown here is derived from an EMBL/GenBank/DDBJ whole genome shotgun (WGS) entry which is preliminary data.</text>
</comment>
<evidence type="ECO:0000256" key="2">
    <source>
        <dbReference type="ARBA" id="ARBA00023002"/>
    </source>
</evidence>
<proteinExistence type="inferred from homology"/>
<feature type="region of interest" description="Disordered" evidence="3">
    <location>
        <begin position="196"/>
        <end position="215"/>
    </location>
</feature>
<organism evidence="4 5">
    <name type="scientific">Hymenobacter metallicola</name>
    <dbReference type="NCBI Taxonomy" id="2563114"/>
    <lineage>
        <taxon>Bacteria</taxon>
        <taxon>Pseudomonadati</taxon>
        <taxon>Bacteroidota</taxon>
        <taxon>Cytophagia</taxon>
        <taxon>Cytophagales</taxon>
        <taxon>Hymenobacteraceae</taxon>
        <taxon>Hymenobacter</taxon>
    </lineage>
</organism>
<comment type="similarity">
    <text evidence="1">Belongs to the short-chain dehydrogenases/reductases (SDR) family.</text>
</comment>
<dbReference type="Gene3D" id="3.40.50.720">
    <property type="entry name" value="NAD(P)-binding Rossmann-like Domain"/>
    <property type="match status" value="1"/>
</dbReference>
<dbReference type="PROSITE" id="PS00061">
    <property type="entry name" value="ADH_SHORT"/>
    <property type="match status" value="1"/>
</dbReference>
<accession>A0A4Z0QJP1</accession>
<dbReference type="GO" id="GO:0016491">
    <property type="term" value="F:oxidoreductase activity"/>
    <property type="evidence" value="ECO:0007669"/>
    <property type="project" value="UniProtKB-KW"/>
</dbReference>
<sequence>MMQQLQDQVALITGADSGIGQATAIAFAQAGADIVICYHTDKDGAKETLAAVEQAGRRGIVIQADVSENQQVENLFAQAVREFSQLHILVNNAAAPGAKKNVADMEPAEFEKTIRTNLFGPFYFARLFIRHRQQQGGKGKIINVSSIHEEVVSAGTADYCASKGGLRNLTRTLALELAESGINVNNIAPGMIMTPMNQSAVDNPEERREKEQRIPMKRAGQPEEIAKLALFLASADSDYVTGSTYVMDGGFMRMVAQGA</sequence>
<evidence type="ECO:0000313" key="4">
    <source>
        <dbReference type="EMBL" id="TGE29994.1"/>
    </source>
</evidence>
<name>A0A4Z0QJP1_9BACT</name>
<feature type="compositionally biased region" description="Basic and acidic residues" evidence="3">
    <location>
        <begin position="204"/>
        <end position="215"/>
    </location>
</feature>
<dbReference type="PRINTS" id="PR00081">
    <property type="entry name" value="GDHRDH"/>
</dbReference>
<dbReference type="Pfam" id="PF13561">
    <property type="entry name" value="adh_short_C2"/>
    <property type="match status" value="1"/>
</dbReference>
<evidence type="ECO:0000256" key="1">
    <source>
        <dbReference type="ARBA" id="ARBA00006484"/>
    </source>
</evidence>
<evidence type="ECO:0000256" key="3">
    <source>
        <dbReference type="SAM" id="MobiDB-lite"/>
    </source>
</evidence>
<keyword evidence="2" id="KW-0560">Oxidoreductase</keyword>
<dbReference type="AlphaFoldDB" id="A0A4Z0QJP1"/>
<dbReference type="EMBL" id="SRMB01000001">
    <property type="protein sequence ID" value="TGE29994.1"/>
    <property type="molecule type" value="Genomic_DNA"/>
</dbReference>
<dbReference type="PRINTS" id="PR00080">
    <property type="entry name" value="SDRFAMILY"/>
</dbReference>
<dbReference type="SUPFAM" id="SSF51735">
    <property type="entry name" value="NAD(P)-binding Rossmann-fold domains"/>
    <property type="match status" value="1"/>
</dbReference>
<gene>
    <name evidence="4" type="ORF">E5K02_07870</name>
</gene>
<dbReference type="Proteomes" id="UP000298471">
    <property type="component" value="Unassembled WGS sequence"/>
</dbReference>
<reference evidence="4 5" key="1">
    <citation type="submission" date="2019-04" db="EMBL/GenBank/DDBJ databases">
        <authorList>
            <person name="Feng G."/>
            <person name="Zhang J."/>
            <person name="Zhu H."/>
        </authorList>
    </citation>
    <scope>NUCLEOTIDE SEQUENCE [LARGE SCALE GENOMIC DNA]</scope>
    <source>
        <strain evidence="4 5">9PBR-1</strain>
    </source>
</reference>
<dbReference type="NCBIfam" id="NF005559">
    <property type="entry name" value="PRK07231.1"/>
    <property type="match status" value="1"/>
</dbReference>
<dbReference type="InterPro" id="IPR002347">
    <property type="entry name" value="SDR_fam"/>
</dbReference>
<protein>
    <submittedName>
        <fullName evidence="4">SDR family oxidoreductase</fullName>
    </submittedName>
</protein>
<dbReference type="OrthoDB" id="9804104at2"/>
<dbReference type="FunFam" id="3.40.50.720:FF:000084">
    <property type="entry name" value="Short-chain dehydrogenase reductase"/>
    <property type="match status" value="1"/>
</dbReference>
<dbReference type="PANTHER" id="PTHR43639:SF1">
    <property type="entry name" value="SHORT-CHAIN DEHYDROGENASE_REDUCTASE FAMILY PROTEIN"/>
    <property type="match status" value="1"/>
</dbReference>